<evidence type="ECO:0000256" key="1">
    <source>
        <dbReference type="ARBA" id="ARBA00004571"/>
    </source>
</evidence>
<evidence type="ECO:0000256" key="10">
    <source>
        <dbReference type="ARBA" id="ARBA00023114"/>
    </source>
</evidence>
<feature type="signal peptide" evidence="15">
    <location>
        <begin position="1"/>
        <end position="26"/>
    </location>
</feature>
<evidence type="ECO:0000259" key="17">
    <source>
        <dbReference type="Pfam" id="PF18412"/>
    </source>
</evidence>
<feature type="chain" id="PRO_5045809253" evidence="15">
    <location>
        <begin position="27"/>
        <end position="374"/>
    </location>
</feature>
<evidence type="ECO:0000256" key="12">
    <source>
        <dbReference type="ARBA" id="ARBA00023139"/>
    </source>
</evidence>
<dbReference type="Pfam" id="PF18412">
    <property type="entry name" value="Wza_C"/>
    <property type="match status" value="1"/>
</dbReference>
<dbReference type="InterPro" id="IPR054765">
    <property type="entry name" value="SLBB_dom"/>
</dbReference>
<dbReference type="Pfam" id="PF02563">
    <property type="entry name" value="Poly_export"/>
    <property type="match status" value="1"/>
</dbReference>
<accession>A0ABV7LNL9</accession>
<comment type="caution">
    <text evidence="19">The sequence shown here is derived from an EMBL/GenBank/DDBJ whole genome shotgun (WGS) entry which is preliminary data.</text>
</comment>
<evidence type="ECO:0000313" key="19">
    <source>
        <dbReference type="EMBL" id="MFC3283766.1"/>
    </source>
</evidence>
<protein>
    <submittedName>
        <fullName evidence="19">Polysaccharide export protein</fullName>
    </submittedName>
</protein>
<keyword evidence="12" id="KW-0564">Palmitate</keyword>
<keyword evidence="9" id="KW-0406">Ion transport</keyword>
<dbReference type="Pfam" id="PF22461">
    <property type="entry name" value="SLBB_2"/>
    <property type="match status" value="2"/>
</dbReference>
<keyword evidence="14" id="KW-0449">Lipoprotein</keyword>
<feature type="domain" description="Polysaccharide export protein N-terminal" evidence="16">
    <location>
        <begin position="80"/>
        <end position="163"/>
    </location>
</feature>
<dbReference type="Gene3D" id="1.20.5.70">
    <property type="match status" value="1"/>
</dbReference>
<dbReference type="NCBIfam" id="NF011658">
    <property type="entry name" value="PRK15078.1"/>
    <property type="match status" value="1"/>
</dbReference>
<evidence type="ECO:0000256" key="8">
    <source>
        <dbReference type="ARBA" id="ARBA00023047"/>
    </source>
</evidence>
<gene>
    <name evidence="19" type="ORF">ACFOEV_09120</name>
</gene>
<keyword evidence="5" id="KW-0762">Sugar transport</keyword>
<keyword evidence="8" id="KW-0625">Polysaccharide transport</keyword>
<evidence type="ECO:0000256" key="14">
    <source>
        <dbReference type="ARBA" id="ARBA00023288"/>
    </source>
</evidence>
<feature type="domain" description="SLBB" evidence="18">
    <location>
        <begin position="255"/>
        <end position="339"/>
    </location>
</feature>
<dbReference type="InterPro" id="IPR040716">
    <property type="entry name" value="Wza_C"/>
</dbReference>
<dbReference type="Proteomes" id="UP001595579">
    <property type="component" value="Unassembled WGS sequence"/>
</dbReference>
<dbReference type="Gene3D" id="3.30.1950.10">
    <property type="entry name" value="wza like domain"/>
    <property type="match status" value="1"/>
</dbReference>
<name>A0ABV7LNL9_9GAMM</name>
<evidence type="ECO:0000256" key="11">
    <source>
        <dbReference type="ARBA" id="ARBA00023136"/>
    </source>
</evidence>
<dbReference type="Gene3D" id="3.10.560.10">
    <property type="entry name" value="Outer membrane lipoprotein wza domain like"/>
    <property type="match status" value="2"/>
</dbReference>
<evidence type="ECO:0000256" key="6">
    <source>
        <dbReference type="ARBA" id="ARBA00022692"/>
    </source>
</evidence>
<proteinExistence type="inferred from homology"/>
<keyword evidence="20" id="KW-1185">Reference proteome</keyword>
<keyword evidence="6" id="KW-0812">Transmembrane</keyword>
<keyword evidence="4" id="KW-1134">Transmembrane beta strand</keyword>
<keyword evidence="11" id="KW-0472">Membrane</keyword>
<dbReference type="EMBL" id="JBHRUG010000018">
    <property type="protein sequence ID" value="MFC3283766.1"/>
    <property type="molecule type" value="Genomic_DNA"/>
</dbReference>
<evidence type="ECO:0000256" key="7">
    <source>
        <dbReference type="ARBA" id="ARBA00022729"/>
    </source>
</evidence>
<evidence type="ECO:0000256" key="9">
    <source>
        <dbReference type="ARBA" id="ARBA00023065"/>
    </source>
</evidence>
<dbReference type="PROSITE" id="PS51257">
    <property type="entry name" value="PROKAR_LIPOPROTEIN"/>
    <property type="match status" value="1"/>
</dbReference>
<keyword evidence="7 15" id="KW-0732">Signal</keyword>
<keyword evidence="13" id="KW-0998">Cell outer membrane</keyword>
<sequence length="374" mass="40124">MTLRLRRRWLPVAILAASTLTGCALAPGSHIDYKTDSAPIDDLVDIEPITPGLVASYREMLEKDDAATGMPPELRQQIDAYEYLVGPGDVLTITVYDHPELTIPAGGERSAEEAGNRVRSDGSIFYPYIGKVDVAGKTLEEIRHDLTQRLTSVIAKPQVDVDVAAFYSKKVYVNGAVAEPGSLPITNVPMTIADAISQAGGAEEHANWNDVILTRDGVETSVSLYALMREGDQSQNRLLQDGDVLHVPTAEDRIVSVMGQVLSPGNITLGNEPVSLTDALGRAGGLLEESAEPSGIFVIRGQSPDSGKLATVYQLDIRNAAALTLGNDFLLQPQDVVYVTTAPLARWNRVISLLLPSARLPGYATDAANDLNGR</sequence>
<comment type="similarity">
    <text evidence="2">Belongs to the BexD/CtrA/VexA family.</text>
</comment>
<evidence type="ECO:0000259" key="16">
    <source>
        <dbReference type="Pfam" id="PF02563"/>
    </source>
</evidence>
<evidence type="ECO:0000256" key="13">
    <source>
        <dbReference type="ARBA" id="ARBA00023237"/>
    </source>
</evidence>
<feature type="domain" description="Outer-membrane lipoprotein Wza C-terminal" evidence="17">
    <location>
        <begin position="342"/>
        <end position="370"/>
    </location>
</feature>
<dbReference type="RefSeq" id="WP_386773092.1">
    <property type="nucleotide sequence ID" value="NZ_JBHRUG010000018.1"/>
</dbReference>
<evidence type="ECO:0000313" key="20">
    <source>
        <dbReference type="Proteomes" id="UP001595579"/>
    </source>
</evidence>
<evidence type="ECO:0000256" key="5">
    <source>
        <dbReference type="ARBA" id="ARBA00022597"/>
    </source>
</evidence>
<keyword evidence="10" id="KW-0626">Porin</keyword>
<evidence type="ECO:0000256" key="15">
    <source>
        <dbReference type="SAM" id="SignalP"/>
    </source>
</evidence>
<dbReference type="InterPro" id="IPR049712">
    <property type="entry name" value="Poly_export"/>
</dbReference>
<evidence type="ECO:0000259" key="18">
    <source>
        <dbReference type="Pfam" id="PF22461"/>
    </source>
</evidence>
<feature type="domain" description="SLBB" evidence="18">
    <location>
        <begin position="169"/>
        <end position="247"/>
    </location>
</feature>
<dbReference type="PANTHER" id="PTHR33619">
    <property type="entry name" value="POLYSACCHARIDE EXPORT PROTEIN GFCE-RELATED"/>
    <property type="match status" value="1"/>
</dbReference>
<reference evidence="20" key="1">
    <citation type="journal article" date="2019" name="Int. J. Syst. Evol. Microbiol.">
        <title>The Global Catalogue of Microorganisms (GCM) 10K type strain sequencing project: providing services to taxonomists for standard genome sequencing and annotation.</title>
        <authorList>
            <consortium name="The Broad Institute Genomics Platform"/>
            <consortium name="The Broad Institute Genome Sequencing Center for Infectious Disease"/>
            <person name="Wu L."/>
            <person name="Ma J."/>
        </authorList>
    </citation>
    <scope>NUCLEOTIDE SEQUENCE [LARGE SCALE GENOMIC DNA]</scope>
    <source>
        <strain evidence="20">CECT 7698</strain>
    </source>
</reference>
<keyword evidence="3" id="KW-0813">Transport</keyword>
<evidence type="ECO:0000256" key="3">
    <source>
        <dbReference type="ARBA" id="ARBA00022448"/>
    </source>
</evidence>
<comment type="subcellular location">
    <subcellularLocation>
        <location evidence="1">Cell outer membrane</location>
        <topology evidence="1">Multi-pass membrane protein</topology>
    </subcellularLocation>
</comment>
<evidence type="ECO:0000256" key="2">
    <source>
        <dbReference type="ARBA" id="ARBA00009450"/>
    </source>
</evidence>
<dbReference type="PANTHER" id="PTHR33619:SF3">
    <property type="entry name" value="POLYSACCHARIDE EXPORT PROTEIN GFCE-RELATED"/>
    <property type="match status" value="1"/>
</dbReference>
<dbReference type="InterPro" id="IPR003715">
    <property type="entry name" value="Poly_export_N"/>
</dbReference>
<organism evidence="19 20">
    <name type="scientific">Litchfieldella rifensis</name>
    <dbReference type="NCBI Taxonomy" id="762643"/>
    <lineage>
        <taxon>Bacteria</taxon>
        <taxon>Pseudomonadati</taxon>
        <taxon>Pseudomonadota</taxon>
        <taxon>Gammaproteobacteria</taxon>
        <taxon>Oceanospirillales</taxon>
        <taxon>Halomonadaceae</taxon>
        <taxon>Litchfieldella</taxon>
    </lineage>
</organism>
<evidence type="ECO:0000256" key="4">
    <source>
        <dbReference type="ARBA" id="ARBA00022452"/>
    </source>
</evidence>